<keyword evidence="1" id="KW-0812">Transmembrane</keyword>
<gene>
    <name evidence="3" type="ORF">C7U54_00140</name>
    <name evidence="2" type="ORF">LJD74_00395</name>
</gene>
<dbReference type="AlphaFoldDB" id="A0A2T3G6H9"/>
<dbReference type="EMBL" id="JAJDKQ010000001">
    <property type="protein sequence ID" value="MCB8560462.1"/>
    <property type="molecule type" value="Genomic_DNA"/>
</dbReference>
<reference evidence="2" key="2">
    <citation type="submission" date="2021-10" db="EMBL/GenBank/DDBJ databases">
        <title>Collection of gut derived symbiotic bacterial strains cultured from healthy donors.</title>
        <authorList>
            <person name="Lin H."/>
            <person name="Littmann E."/>
            <person name="Kohout C."/>
            <person name="Pamer E.G."/>
        </authorList>
    </citation>
    <scope>NUCLEOTIDE SEQUENCE</scope>
    <source>
        <strain evidence="2">DFI.5.2</strain>
    </source>
</reference>
<dbReference type="Proteomes" id="UP000240974">
    <property type="component" value="Unassembled WGS sequence"/>
</dbReference>
<dbReference type="InterPro" id="IPR036249">
    <property type="entry name" value="Thioredoxin-like_sf"/>
</dbReference>
<keyword evidence="4" id="KW-1185">Reference proteome</keyword>
<evidence type="ECO:0008006" key="5">
    <source>
        <dbReference type="Google" id="ProtNLM"/>
    </source>
</evidence>
<sequence>MKKSERYIKKIKLFVLVILCCFIIFSMFQKKNDYVNINILNNINMKVPNRANMNEYKRLNDKKPAFSKMKLLDFINMTKNNKVKNGVYYIGNPTCYSCQNVVPILNYVLKEKKLYAYYINVHDSKYNGKDNLNDELKYYLRNFLEDKTVMYIPVVFIIDNNKVVKYCDNIDQRLLQGKITQQTLNSYRNIVSIKND</sequence>
<evidence type="ECO:0000256" key="1">
    <source>
        <dbReference type="SAM" id="Phobius"/>
    </source>
</evidence>
<name>A0A2T3G6H9_9FIRM</name>
<dbReference type="EMBL" id="PYLQ01000001">
    <property type="protein sequence ID" value="PST43160.1"/>
    <property type="molecule type" value="Genomic_DNA"/>
</dbReference>
<dbReference type="SUPFAM" id="SSF52833">
    <property type="entry name" value="Thioredoxin-like"/>
    <property type="match status" value="1"/>
</dbReference>
<dbReference type="RefSeq" id="WP_107028878.1">
    <property type="nucleotide sequence ID" value="NZ_AP031432.1"/>
</dbReference>
<evidence type="ECO:0000313" key="4">
    <source>
        <dbReference type="Proteomes" id="UP000240974"/>
    </source>
</evidence>
<keyword evidence="1" id="KW-0472">Membrane</keyword>
<organism evidence="3 4">
    <name type="scientific">Faecalibacillus intestinalis</name>
    <dbReference type="NCBI Taxonomy" id="1982626"/>
    <lineage>
        <taxon>Bacteria</taxon>
        <taxon>Bacillati</taxon>
        <taxon>Bacillota</taxon>
        <taxon>Erysipelotrichia</taxon>
        <taxon>Erysipelotrichales</taxon>
        <taxon>Coprobacillaceae</taxon>
        <taxon>Faecalibacillus</taxon>
    </lineage>
</organism>
<dbReference type="Pfam" id="PF20207">
    <property type="entry name" value="DUF6568"/>
    <property type="match status" value="1"/>
</dbReference>
<dbReference type="Proteomes" id="UP001197827">
    <property type="component" value="Unassembled WGS sequence"/>
</dbReference>
<dbReference type="Gene3D" id="3.40.30.10">
    <property type="entry name" value="Glutaredoxin"/>
    <property type="match status" value="1"/>
</dbReference>
<evidence type="ECO:0000313" key="3">
    <source>
        <dbReference type="EMBL" id="PST43160.1"/>
    </source>
</evidence>
<accession>A0A2T3G6H9</accession>
<feature type="transmembrane region" description="Helical" evidence="1">
    <location>
        <begin position="12"/>
        <end position="28"/>
    </location>
</feature>
<protein>
    <recommendedName>
        <fullName evidence="5">Bacteriocin transport accessory protein</fullName>
    </recommendedName>
</protein>
<keyword evidence="1" id="KW-1133">Transmembrane helix</keyword>
<evidence type="ECO:0000313" key="2">
    <source>
        <dbReference type="EMBL" id="MCB8560462.1"/>
    </source>
</evidence>
<dbReference type="InterPro" id="IPR046698">
    <property type="entry name" value="PedC-like"/>
</dbReference>
<comment type="caution">
    <text evidence="3">The sequence shown here is derived from an EMBL/GenBank/DDBJ whole genome shotgun (WGS) entry which is preliminary data.</text>
</comment>
<reference evidence="3 4" key="1">
    <citation type="journal article" date="2019" name="Int. J. Syst. Evol. Microbiol.">
        <title>Faecalibacillus intestinalis gen. nov., sp. nov. and Faecalibacillus faecis sp. nov., isolated from human faeces.</title>
        <authorList>
            <person name="Seo B."/>
            <person name="Jeon K."/>
            <person name="Baek I."/>
            <person name="Lee Y.M."/>
            <person name="Baek K."/>
            <person name="Ko G."/>
        </authorList>
    </citation>
    <scope>NUCLEOTIDE SEQUENCE [LARGE SCALE GENOMIC DNA]</scope>
    <source>
        <strain evidence="3 4">SNUG30099</strain>
    </source>
</reference>
<proteinExistence type="predicted"/>